<dbReference type="Proteomes" id="UP000517547">
    <property type="component" value="Unassembled WGS sequence"/>
</dbReference>
<protein>
    <submittedName>
        <fullName evidence="1">Uncharacterized protein</fullName>
    </submittedName>
</protein>
<accession>A0A7Y7XXS3</accession>
<name>A0A7Y7XXS3_9PSED</name>
<comment type="caution">
    <text evidence="1">The sequence shown here is derived from an EMBL/GenBank/DDBJ whole genome shotgun (WGS) entry which is preliminary data.</text>
</comment>
<organism evidence="1 2">
    <name type="scientific">Pseudomonas gingeri</name>
    <dbReference type="NCBI Taxonomy" id="117681"/>
    <lineage>
        <taxon>Bacteria</taxon>
        <taxon>Pseudomonadati</taxon>
        <taxon>Pseudomonadota</taxon>
        <taxon>Gammaproteobacteria</taxon>
        <taxon>Pseudomonadales</taxon>
        <taxon>Pseudomonadaceae</taxon>
        <taxon>Pseudomonas</taxon>
    </lineage>
</organism>
<dbReference type="AlphaFoldDB" id="A0A7Y7XXS3"/>
<dbReference type="EMBL" id="JACAQE010000003">
    <property type="protein sequence ID" value="NWC14274.1"/>
    <property type="molecule type" value="Genomic_DNA"/>
</dbReference>
<proteinExistence type="predicted"/>
<sequence>MSLCVICAPASAATWQICRMELRITEVVKQPYPQLQARILAVSPKSATAECPEQGTSITFTPETSDYQATLPRKRWPGKGQSVRVDYRYLDGICKGDGKEYACRIRHYPVVGR</sequence>
<gene>
    <name evidence="1" type="ORF">HX845_11490</name>
</gene>
<evidence type="ECO:0000313" key="1">
    <source>
        <dbReference type="EMBL" id="NWC14274.1"/>
    </source>
</evidence>
<evidence type="ECO:0000313" key="2">
    <source>
        <dbReference type="Proteomes" id="UP000517547"/>
    </source>
</evidence>
<reference evidence="1 2" key="1">
    <citation type="submission" date="2020-04" db="EMBL/GenBank/DDBJ databases">
        <title>Molecular characterization of pseudomonads from Agaricus bisporus reveal novel blotch 2 pathogens in Western Europe.</title>
        <authorList>
            <person name="Taparia T."/>
            <person name="Krijger M."/>
            <person name="Haynes E."/>
            <person name="Elpinstone J.G."/>
            <person name="Noble R."/>
            <person name="Van Der Wolf J."/>
        </authorList>
    </citation>
    <scope>NUCLEOTIDE SEQUENCE [LARGE SCALE GENOMIC DNA]</scope>
    <source>
        <strain evidence="1 2">IPO3738</strain>
    </source>
</reference>